<protein>
    <recommendedName>
        <fullName evidence="1">HNH domain-containing protein</fullName>
    </recommendedName>
</protein>
<gene>
    <name evidence="2" type="ORF">BST12_06670</name>
</gene>
<reference evidence="2 3" key="1">
    <citation type="submission" date="2017-02" db="EMBL/GenBank/DDBJ databases">
        <title>The new phylogeny of genus Mycobacterium.</title>
        <authorList>
            <person name="Tortoli E."/>
            <person name="Trovato A."/>
            <person name="Cirillo D.M."/>
        </authorList>
    </citation>
    <scope>NUCLEOTIDE SEQUENCE [LARGE SCALE GENOMIC DNA]</scope>
    <source>
        <strain evidence="2 3">DSM 45057</strain>
    </source>
</reference>
<dbReference type="OrthoDB" id="4578716at2"/>
<feature type="domain" description="HNH" evidence="1">
    <location>
        <begin position="50"/>
        <end position="89"/>
    </location>
</feature>
<dbReference type="Pfam" id="PF01844">
    <property type="entry name" value="HNH"/>
    <property type="match status" value="1"/>
</dbReference>
<keyword evidence="3" id="KW-1185">Reference proteome</keyword>
<proteinExistence type="predicted"/>
<dbReference type="Gene3D" id="1.10.30.50">
    <property type="match status" value="1"/>
</dbReference>
<accession>A0A1X0A1G0</accession>
<dbReference type="EMBL" id="MVHE01000006">
    <property type="protein sequence ID" value="ORA23834.1"/>
    <property type="molecule type" value="Genomic_DNA"/>
</dbReference>
<evidence type="ECO:0000313" key="3">
    <source>
        <dbReference type="Proteomes" id="UP000192284"/>
    </source>
</evidence>
<dbReference type="GO" id="GO:0008270">
    <property type="term" value="F:zinc ion binding"/>
    <property type="evidence" value="ECO:0007669"/>
    <property type="project" value="InterPro"/>
</dbReference>
<dbReference type="GO" id="GO:0003676">
    <property type="term" value="F:nucleic acid binding"/>
    <property type="evidence" value="ECO:0007669"/>
    <property type="project" value="InterPro"/>
</dbReference>
<dbReference type="GO" id="GO:0004519">
    <property type="term" value="F:endonuclease activity"/>
    <property type="evidence" value="ECO:0007669"/>
    <property type="project" value="InterPro"/>
</dbReference>
<evidence type="ECO:0000259" key="1">
    <source>
        <dbReference type="Pfam" id="PF01844"/>
    </source>
</evidence>
<dbReference type="RefSeq" id="WP_083112291.1">
    <property type="nucleotide sequence ID" value="NZ_JACKTS010000016.1"/>
</dbReference>
<dbReference type="InterPro" id="IPR002711">
    <property type="entry name" value="HNH"/>
</dbReference>
<dbReference type="AlphaFoldDB" id="A0A1X0A1G0"/>
<dbReference type="Proteomes" id="UP000192284">
    <property type="component" value="Unassembled WGS sequence"/>
</dbReference>
<evidence type="ECO:0000313" key="2">
    <source>
        <dbReference type="EMBL" id="ORA23834.1"/>
    </source>
</evidence>
<sequence length="117" mass="13477">MKPCLICGTPTLNSRCGNCKPKYRKAPNPVHASWRWRQLSKSVRRASPICERCGSTTRLTAEHVHPVRERPDLAYVRENIAVLCNACNASRKPWPQWRQQTVLDAIEARKQRQAKSR</sequence>
<name>A0A1X0A1G0_MYCAN</name>
<organism evidence="2 3">
    <name type="scientific">Mycobacterium angelicum</name>
    <dbReference type="NCBI Taxonomy" id="470074"/>
    <lineage>
        <taxon>Bacteria</taxon>
        <taxon>Bacillati</taxon>
        <taxon>Actinomycetota</taxon>
        <taxon>Actinomycetes</taxon>
        <taxon>Mycobacteriales</taxon>
        <taxon>Mycobacteriaceae</taxon>
        <taxon>Mycobacterium</taxon>
    </lineage>
</organism>
<comment type="caution">
    <text evidence="2">The sequence shown here is derived from an EMBL/GenBank/DDBJ whole genome shotgun (WGS) entry which is preliminary data.</text>
</comment>